<accession>A0A167GC63</accession>
<dbReference type="CDD" id="cd01948">
    <property type="entry name" value="EAL"/>
    <property type="match status" value="1"/>
</dbReference>
<dbReference type="InterPro" id="IPR001633">
    <property type="entry name" value="EAL_dom"/>
</dbReference>
<dbReference type="NCBIfam" id="TIGR00229">
    <property type="entry name" value="sensory_box"/>
    <property type="match status" value="3"/>
</dbReference>
<feature type="domain" description="PAS" evidence="1">
    <location>
        <begin position="131"/>
        <end position="188"/>
    </location>
</feature>
<dbReference type="PANTHER" id="PTHR44757">
    <property type="entry name" value="DIGUANYLATE CYCLASE DGCP"/>
    <property type="match status" value="1"/>
</dbReference>
<dbReference type="InterPro" id="IPR029787">
    <property type="entry name" value="Nucleotide_cyclase"/>
</dbReference>
<dbReference type="InterPro" id="IPR035919">
    <property type="entry name" value="EAL_sf"/>
</dbReference>
<dbReference type="Pfam" id="PF00990">
    <property type="entry name" value="GGDEF"/>
    <property type="match status" value="1"/>
</dbReference>
<dbReference type="Gene3D" id="3.20.20.450">
    <property type="entry name" value="EAL domain"/>
    <property type="match status" value="1"/>
</dbReference>
<dbReference type="PROSITE" id="PS50883">
    <property type="entry name" value="EAL"/>
    <property type="match status" value="1"/>
</dbReference>
<sequence length="807" mass="93185">MRDVTSIISDFDKSSIILILDKKGIITYVNDKYLEISNYEKNEIIGRPYNTISSVFYSNSYYDQFWERVRRGQVWQGEIKCQSKDGTDYWVDMHIIPYKNEQGVIFEYMAIGTEVTRSKAMDESLTKTIRDLQDIKNALDESSIVAITDGKGVISYVNDKFCEISKYDREELVGKTHRVINSGYHPKSFFKVMWDTIKHGEVWKGEVKNRAKDGNIYWMNTTIVPYLDDEGVPYQYVSIRTDITDRIRAETALAEALQNDFMRTVKNLRNCIFKVVVDDNNRITYTLCEGKLAEELGLTMEKVLNKTSHEIFNDEVAKLMESNLHHALTGVIVNFEIEYLDKYFYITLSPIQQNEKIVEVVGSMIDITERKKAEETIYYMAHYDALTQLPNRTLFNNQLIKALALAKEKNEKVGVIFIDLDRFKTINDTLGHSTGDNLLKAVAVRLAECLRSSDCLSRQGGDEFTLFLPNITRKEIEGVAQKIIDRMSEVFTLEHMEIYITPSIGISIFPDDGDNIEVLLKNADGAMYLAKERSKNNYQFFTNELHQAIAKKLKIEGDLRRALDQNQFVLYYQPKVDMVSSKIVGMEALIRWNHPELGLVPPMEFIPIAEETGLIIPIGEWVMRTACRQLKEWHEAGYNQMSIAVNISLRQFIQNDLHEVIKRILEETDLLSEFLELEITESIAHDAKQTIRILNRIKSLGVKISIDDFGIGYSSLSYLSQFPIDRLKIDQSFVRHLNPRNQAIIKTIIDMAHNMDIAVIAEGVETEEHVEFLKQQKCKEVQGYYYSKPLSEIDAYKFISDYESEYK</sequence>
<comment type="caution">
    <text evidence="5">The sequence shown here is derived from an EMBL/GenBank/DDBJ whole genome shotgun (WGS) entry which is preliminary data.</text>
</comment>
<dbReference type="SUPFAM" id="SSF141868">
    <property type="entry name" value="EAL domain-like"/>
    <property type="match status" value="1"/>
</dbReference>
<dbReference type="InterPro" id="IPR043128">
    <property type="entry name" value="Rev_trsase/Diguanyl_cyclase"/>
</dbReference>
<dbReference type="Gene3D" id="3.30.70.270">
    <property type="match status" value="1"/>
</dbReference>
<feature type="domain" description="PAC" evidence="2">
    <location>
        <begin position="203"/>
        <end position="255"/>
    </location>
</feature>
<dbReference type="InterPro" id="IPR000700">
    <property type="entry name" value="PAS-assoc_C"/>
</dbReference>
<dbReference type="AlphaFoldDB" id="A0A167GC63"/>
<dbReference type="InterPro" id="IPR052155">
    <property type="entry name" value="Biofilm_reg_signaling"/>
</dbReference>
<organism evidence="5 6">
    <name type="scientific">Paenibacillus crassostreae</name>
    <dbReference type="NCBI Taxonomy" id="1763538"/>
    <lineage>
        <taxon>Bacteria</taxon>
        <taxon>Bacillati</taxon>
        <taxon>Bacillota</taxon>
        <taxon>Bacilli</taxon>
        <taxon>Bacillales</taxon>
        <taxon>Paenibacillaceae</taxon>
        <taxon>Paenibacillus</taxon>
    </lineage>
</organism>
<dbReference type="SUPFAM" id="SSF55073">
    <property type="entry name" value="Nucleotide cyclase"/>
    <property type="match status" value="1"/>
</dbReference>
<keyword evidence="6" id="KW-1185">Reference proteome</keyword>
<dbReference type="Proteomes" id="UP000077134">
    <property type="component" value="Unassembled WGS sequence"/>
</dbReference>
<dbReference type="InterPro" id="IPR000014">
    <property type="entry name" value="PAS"/>
</dbReference>
<dbReference type="InterPro" id="IPR000160">
    <property type="entry name" value="GGDEF_dom"/>
</dbReference>
<dbReference type="InterPro" id="IPR001610">
    <property type="entry name" value="PAC"/>
</dbReference>
<dbReference type="EMBL" id="LSFN01000004">
    <property type="protein sequence ID" value="OAB77433.1"/>
    <property type="molecule type" value="Genomic_DNA"/>
</dbReference>
<dbReference type="SUPFAM" id="SSF55785">
    <property type="entry name" value="PYP-like sensor domain (PAS domain)"/>
    <property type="match status" value="3"/>
</dbReference>
<dbReference type="STRING" id="1763538.LPB68_10830"/>
<dbReference type="NCBIfam" id="TIGR00254">
    <property type="entry name" value="GGDEF"/>
    <property type="match status" value="1"/>
</dbReference>
<feature type="domain" description="PAS" evidence="1">
    <location>
        <begin position="1"/>
        <end position="47"/>
    </location>
</feature>
<dbReference type="Gene3D" id="3.30.450.20">
    <property type="entry name" value="PAS domain"/>
    <property type="match status" value="3"/>
</dbReference>
<dbReference type="PROSITE" id="PS50112">
    <property type="entry name" value="PAS"/>
    <property type="match status" value="2"/>
</dbReference>
<dbReference type="SMART" id="SM00086">
    <property type="entry name" value="PAC"/>
    <property type="match status" value="3"/>
</dbReference>
<dbReference type="SMART" id="SM00267">
    <property type="entry name" value="GGDEF"/>
    <property type="match status" value="1"/>
</dbReference>
<dbReference type="FunFam" id="3.20.20.450:FF:000001">
    <property type="entry name" value="Cyclic di-GMP phosphodiesterase yahA"/>
    <property type="match status" value="1"/>
</dbReference>
<dbReference type="Pfam" id="PF00563">
    <property type="entry name" value="EAL"/>
    <property type="match status" value="1"/>
</dbReference>
<proteinExistence type="predicted"/>
<protein>
    <submittedName>
        <fullName evidence="5">PAS domain S-box protein</fullName>
    </submittedName>
</protein>
<dbReference type="Pfam" id="PF13426">
    <property type="entry name" value="PAS_9"/>
    <property type="match status" value="3"/>
</dbReference>
<feature type="domain" description="PAC" evidence="2">
    <location>
        <begin position="75"/>
        <end position="127"/>
    </location>
</feature>
<evidence type="ECO:0000313" key="5">
    <source>
        <dbReference type="EMBL" id="OAB77433.1"/>
    </source>
</evidence>
<dbReference type="PROSITE" id="PS50887">
    <property type="entry name" value="GGDEF"/>
    <property type="match status" value="1"/>
</dbReference>
<evidence type="ECO:0000259" key="3">
    <source>
        <dbReference type="PROSITE" id="PS50883"/>
    </source>
</evidence>
<dbReference type="OrthoDB" id="9759607at2"/>
<evidence type="ECO:0000259" key="4">
    <source>
        <dbReference type="PROSITE" id="PS50887"/>
    </source>
</evidence>
<dbReference type="FunFam" id="3.30.70.270:FF:000001">
    <property type="entry name" value="Diguanylate cyclase domain protein"/>
    <property type="match status" value="1"/>
</dbReference>
<dbReference type="SMART" id="SM00052">
    <property type="entry name" value="EAL"/>
    <property type="match status" value="1"/>
</dbReference>
<evidence type="ECO:0000259" key="1">
    <source>
        <dbReference type="PROSITE" id="PS50112"/>
    </source>
</evidence>
<dbReference type="KEGG" id="pcx:LPB68_10830"/>
<name>A0A167GC63_9BACL</name>
<dbReference type="RefSeq" id="WP_068654673.1">
    <property type="nucleotide sequence ID" value="NZ_CP017770.1"/>
</dbReference>
<dbReference type="InterPro" id="IPR035965">
    <property type="entry name" value="PAS-like_dom_sf"/>
</dbReference>
<reference evidence="5 6" key="1">
    <citation type="submission" date="2016-02" db="EMBL/GenBank/DDBJ databases">
        <title>Paenibacillus sp. LPB0068, isolated from Crassostrea gigas.</title>
        <authorList>
            <person name="Shin S.-K."/>
            <person name="Yi H."/>
        </authorList>
    </citation>
    <scope>NUCLEOTIDE SEQUENCE [LARGE SCALE GENOMIC DNA]</scope>
    <source>
        <strain evidence="5 6">LPB0068</strain>
    </source>
</reference>
<dbReference type="CDD" id="cd00130">
    <property type="entry name" value="PAS"/>
    <property type="match status" value="2"/>
</dbReference>
<dbReference type="SMART" id="SM00091">
    <property type="entry name" value="PAS"/>
    <property type="match status" value="2"/>
</dbReference>
<feature type="domain" description="GGDEF" evidence="4">
    <location>
        <begin position="411"/>
        <end position="543"/>
    </location>
</feature>
<gene>
    <name evidence="5" type="ORF">PNBC_01825</name>
</gene>
<dbReference type="PROSITE" id="PS50113">
    <property type="entry name" value="PAC"/>
    <property type="match status" value="2"/>
</dbReference>
<evidence type="ECO:0000259" key="2">
    <source>
        <dbReference type="PROSITE" id="PS50113"/>
    </source>
</evidence>
<dbReference type="PANTHER" id="PTHR44757:SF2">
    <property type="entry name" value="BIOFILM ARCHITECTURE MAINTENANCE PROTEIN MBAA"/>
    <property type="match status" value="1"/>
</dbReference>
<dbReference type="CDD" id="cd01949">
    <property type="entry name" value="GGDEF"/>
    <property type="match status" value="1"/>
</dbReference>
<feature type="domain" description="EAL" evidence="3">
    <location>
        <begin position="552"/>
        <end position="803"/>
    </location>
</feature>
<evidence type="ECO:0000313" key="6">
    <source>
        <dbReference type="Proteomes" id="UP000077134"/>
    </source>
</evidence>